<dbReference type="eggNOG" id="ENOG5032ZVP">
    <property type="taxonomic scope" value="Bacteria"/>
</dbReference>
<dbReference type="Proteomes" id="UP000003561">
    <property type="component" value="Unassembled WGS sequence"/>
</dbReference>
<dbReference type="AlphaFoldDB" id="C0FQV9"/>
<evidence type="ECO:0000313" key="1">
    <source>
        <dbReference type="EMBL" id="EEG95039.1"/>
    </source>
</evidence>
<protein>
    <submittedName>
        <fullName evidence="1">Uncharacterized protein</fullName>
    </submittedName>
</protein>
<reference evidence="1 2" key="1">
    <citation type="submission" date="2009-02" db="EMBL/GenBank/DDBJ databases">
        <authorList>
            <person name="Fulton L."/>
            <person name="Clifton S."/>
            <person name="Fulton B."/>
            <person name="Xu J."/>
            <person name="Minx P."/>
            <person name="Pepin K.H."/>
            <person name="Johnson M."/>
            <person name="Bhonagiri V."/>
            <person name="Nash W.E."/>
            <person name="Mardis E.R."/>
            <person name="Wilson R.K."/>
        </authorList>
    </citation>
    <scope>NUCLEOTIDE SEQUENCE [LARGE SCALE GENOMIC DNA]</scope>
    <source>
        <strain evidence="1 2">DSM 16841</strain>
    </source>
</reference>
<gene>
    <name evidence="1" type="ORF">ROSEINA2194_01113</name>
</gene>
<name>C0FQV9_9FIRM</name>
<dbReference type="EMBL" id="ACFY01000048">
    <property type="protein sequence ID" value="EEG95039.1"/>
    <property type="molecule type" value="Genomic_DNA"/>
</dbReference>
<comment type="caution">
    <text evidence="1">The sequence shown here is derived from an EMBL/GenBank/DDBJ whole genome shotgun (WGS) entry which is preliminary data.</text>
</comment>
<proteinExistence type="predicted"/>
<evidence type="ECO:0000313" key="2">
    <source>
        <dbReference type="Proteomes" id="UP000003561"/>
    </source>
</evidence>
<reference evidence="1 2" key="2">
    <citation type="submission" date="2009-03" db="EMBL/GenBank/DDBJ databases">
        <title>Draft genome sequence of Roseburia inulinivorans (DSM 16841).</title>
        <authorList>
            <person name="Sudarsanam P."/>
            <person name="Ley R."/>
            <person name="Guruge J."/>
            <person name="Turnbaugh P.J."/>
            <person name="Mahowald M."/>
            <person name="Liep D."/>
            <person name="Gordon J."/>
        </authorList>
    </citation>
    <scope>NUCLEOTIDE SEQUENCE [LARGE SCALE GENOMIC DNA]</scope>
    <source>
        <strain evidence="1 2">DSM 16841</strain>
    </source>
</reference>
<organism evidence="1 2">
    <name type="scientific">Roseburia inulinivorans DSM 16841</name>
    <dbReference type="NCBI Taxonomy" id="622312"/>
    <lineage>
        <taxon>Bacteria</taxon>
        <taxon>Bacillati</taxon>
        <taxon>Bacillota</taxon>
        <taxon>Clostridia</taxon>
        <taxon>Lachnospirales</taxon>
        <taxon>Lachnospiraceae</taxon>
        <taxon>Roseburia</taxon>
    </lineage>
</organism>
<sequence>MAVFSLKIAPKHDTKNLYPPVPVVTAEMGGFSMIGGTMPRMSKKRKLELSFFLNDRGRVAYNDLCRKCQHKCKQSFRAVVIDCPHYLSKRAKRKEKIS</sequence>
<accession>C0FQV9</accession>